<dbReference type="RefSeq" id="WP_076464274.1">
    <property type="nucleotide sequence ID" value="NZ_FTMN01000008.1"/>
</dbReference>
<accession>A0A1N6V424</accession>
<dbReference type="Proteomes" id="UP000186895">
    <property type="component" value="Unassembled WGS sequence"/>
</dbReference>
<keyword evidence="3" id="KW-1185">Reference proteome</keyword>
<evidence type="ECO:0000313" key="2">
    <source>
        <dbReference type="EMBL" id="SIQ72562.1"/>
    </source>
</evidence>
<dbReference type="InterPro" id="IPR000086">
    <property type="entry name" value="NUDIX_hydrolase_dom"/>
</dbReference>
<gene>
    <name evidence="2" type="ORF">SAMN05421647_10826</name>
</gene>
<reference evidence="2 3" key="1">
    <citation type="submission" date="2017-01" db="EMBL/GenBank/DDBJ databases">
        <authorList>
            <person name="Mah S.A."/>
            <person name="Swanson W.J."/>
            <person name="Moy G.W."/>
            <person name="Vacquier V.D."/>
        </authorList>
    </citation>
    <scope>NUCLEOTIDE SEQUENCE [LARGE SCALE GENOMIC DNA]</scope>
    <source>
        <strain evidence="2 3">DSM 7027</strain>
    </source>
</reference>
<name>A0A1N6V424_9GAMM</name>
<dbReference type="InterPro" id="IPR015797">
    <property type="entry name" value="NUDIX_hydrolase-like_dom_sf"/>
</dbReference>
<dbReference type="PROSITE" id="PS51462">
    <property type="entry name" value="NUDIX"/>
    <property type="match status" value="1"/>
</dbReference>
<dbReference type="InterPro" id="IPR029401">
    <property type="entry name" value="Nudix_N"/>
</dbReference>
<dbReference type="PANTHER" id="PTHR43222:SF2">
    <property type="entry name" value="NUDIX HYDROLASE 23, CHLOROPLASTIC"/>
    <property type="match status" value="1"/>
</dbReference>
<dbReference type="STRING" id="49186.SAMN05421647_10826"/>
<dbReference type="CDD" id="cd04511">
    <property type="entry name" value="NUDIX_Hydrolase"/>
    <property type="match status" value="1"/>
</dbReference>
<evidence type="ECO:0000313" key="3">
    <source>
        <dbReference type="Proteomes" id="UP000186895"/>
    </source>
</evidence>
<dbReference type="Gene3D" id="3.90.79.10">
    <property type="entry name" value="Nucleoside Triphosphate Pyrophosphohydrolase"/>
    <property type="match status" value="1"/>
</dbReference>
<dbReference type="AlphaFoldDB" id="A0A1N6V424"/>
<evidence type="ECO:0000259" key="1">
    <source>
        <dbReference type="PROSITE" id="PS51462"/>
    </source>
</evidence>
<dbReference type="Pfam" id="PF00293">
    <property type="entry name" value="NUDIX"/>
    <property type="match status" value="1"/>
</dbReference>
<dbReference type="eggNOG" id="COG1051">
    <property type="taxonomic scope" value="Bacteria"/>
</dbReference>
<organism evidence="2 3">
    <name type="scientific">Marinobacterium stanieri</name>
    <dbReference type="NCBI Taxonomy" id="49186"/>
    <lineage>
        <taxon>Bacteria</taxon>
        <taxon>Pseudomonadati</taxon>
        <taxon>Pseudomonadota</taxon>
        <taxon>Gammaproteobacteria</taxon>
        <taxon>Oceanospirillales</taxon>
        <taxon>Oceanospirillaceae</taxon>
        <taxon>Marinobacterium</taxon>
    </lineage>
</organism>
<protein>
    <submittedName>
        <fullName evidence="2">ADP-ribose pyrophosphatase YjhB, NUDIX family</fullName>
    </submittedName>
</protein>
<proteinExistence type="predicted"/>
<sequence length="187" mass="21501">MKYCSQCSHPVSVRVPEGDNRERYVCDNCGSIHYQNPRIIAGCLPVHGDRVLLCKRAIEPRYGYWTLPAGFMENGESTETAALRETREEAQAEVVLRKLYTVTSILHVNQVQMIYLADLPEEKFGISEETLETRLFREDEIPWDELAFTTIGNALRYYFADRAKAEPSFPLRHLEIEPGYAELLLQT</sequence>
<feature type="domain" description="Nudix hydrolase" evidence="1">
    <location>
        <begin position="36"/>
        <end position="159"/>
    </location>
</feature>
<dbReference type="Gene3D" id="2.20.70.10">
    <property type="match status" value="1"/>
</dbReference>
<dbReference type="SUPFAM" id="SSF55811">
    <property type="entry name" value="Nudix"/>
    <property type="match status" value="1"/>
</dbReference>
<dbReference type="Pfam" id="PF14803">
    <property type="entry name" value="Zn_ribbon_Nudix"/>
    <property type="match status" value="1"/>
</dbReference>
<dbReference type="GO" id="GO:0003824">
    <property type="term" value="F:catalytic activity"/>
    <property type="evidence" value="ECO:0007669"/>
    <property type="project" value="UniProtKB-ARBA"/>
</dbReference>
<dbReference type="EMBL" id="FTMN01000008">
    <property type="protein sequence ID" value="SIQ72562.1"/>
    <property type="molecule type" value="Genomic_DNA"/>
</dbReference>
<dbReference type="PANTHER" id="PTHR43222">
    <property type="entry name" value="NUDIX HYDROLASE 23"/>
    <property type="match status" value="1"/>
</dbReference>